<dbReference type="PANTHER" id="PTHR10302">
    <property type="entry name" value="SINGLE-STRANDED DNA-BINDING PROTEIN"/>
    <property type="match status" value="1"/>
</dbReference>
<dbReference type="RefSeq" id="WP_369184163.1">
    <property type="nucleotide sequence ID" value="NZ_CP163445.1"/>
</dbReference>
<dbReference type="AlphaFoldDB" id="A0AB39TPG8"/>
<dbReference type="EMBL" id="CP163445">
    <property type="protein sequence ID" value="XDQ81198.1"/>
    <property type="molecule type" value="Genomic_DNA"/>
</dbReference>
<comment type="subunit">
    <text evidence="2">Homotetramer.</text>
</comment>
<comment type="caution">
    <text evidence="2">Lacks conserved residue(s) required for the propagation of feature annotation.</text>
</comment>
<protein>
    <recommendedName>
        <fullName evidence="2 3">Single-stranded DNA-binding protein</fullName>
        <shortName evidence="2">SSB</shortName>
    </recommendedName>
</protein>
<evidence type="ECO:0000256" key="2">
    <source>
        <dbReference type="HAMAP-Rule" id="MF_00984"/>
    </source>
</evidence>
<dbReference type="PIRSF" id="PIRSF002070">
    <property type="entry name" value="SSB"/>
    <property type="match status" value="1"/>
</dbReference>
<dbReference type="GO" id="GO:0009295">
    <property type="term" value="C:nucleoid"/>
    <property type="evidence" value="ECO:0007669"/>
    <property type="project" value="TreeGrafter"/>
</dbReference>
<dbReference type="HAMAP" id="MF_00984">
    <property type="entry name" value="SSB"/>
    <property type="match status" value="1"/>
</dbReference>
<dbReference type="InterPro" id="IPR000424">
    <property type="entry name" value="Primosome_PriB/ssb"/>
</dbReference>
<keyword evidence="1 2" id="KW-0238">DNA-binding</keyword>
<sequence length="161" mass="17005">MAGETKITLIGNLADNPTLQYTDGGAAVVNMTVIANEKVYDSATRAWRDGDSLSMPCVAWRGYAENIAASLTKGARVIVTGTLKQRSYQPADGPRRSFTELLIDEVGPSLRFATAEVTKASGKRPALQQAAPQQAAPAATWPPRPTAPPATNPWPTPAMAG</sequence>
<dbReference type="Gene3D" id="2.40.50.140">
    <property type="entry name" value="Nucleic acid-binding proteins"/>
    <property type="match status" value="1"/>
</dbReference>
<organism evidence="5">
    <name type="scientific">Streptomyces sp. Y1</name>
    <dbReference type="NCBI Taxonomy" id="3238634"/>
    <lineage>
        <taxon>Bacteria</taxon>
        <taxon>Bacillati</taxon>
        <taxon>Actinomycetota</taxon>
        <taxon>Actinomycetes</taxon>
        <taxon>Kitasatosporales</taxon>
        <taxon>Streptomycetaceae</taxon>
        <taxon>Streptomyces</taxon>
    </lineage>
</organism>
<accession>A0AB39TPG8</accession>
<dbReference type="SUPFAM" id="SSF50249">
    <property type="entry name" value="Nucleic acid-binding proteins"/>
    <property type="match status" value="1"/>
</dbReference>
<evidence type="ECO:0000256" key="4">
    <source>
        <dbReference type="SAM" id="MobiDB-lite"/>
    </source>
</evidence>
<dbReference type="CDD" id="cd04496">
    <property type="entry name" value="SSB_OBF"/>
    <property type="match status" value="1"/>
</dbReference>
<dbReference type="PANTHER" id="PTHR10302:SF27">
    <property type="entry name" value="SINGLE-STRANDED DNA-BINDING PROTEIN"/>
    <property type="match status" value="1"/>
</dbReference>
<dbReference type="Pfam" id="PF00436">
    <property type="entry name" value="SSB"/>
    <property type="match status" value="1"/>
</dbReference>
<dbReference type="NCBIfam" id="TIGR00621">
    <property type="entry name" value="ssb"/>
    <property type="match status" value="1"/>
</dbReference>
<evidence type="ECO:0000256" key="1">
    <source>
        <dbReference type="ARBA" id="ARBA00023125"/>
    </source>
</evidence>
<feature type="region of interest" description="Disordered" evidence="4">
    <location>
        <begin position="121"/>
        <end position="161"/>
    </location>
</feature>
<dbReference type="GO" id="GO:0003697">
    <property type="term" value="F:single-stranded DNA binding"/>
    <property type="evidence" value="ECO:0007669"/>
    <property type="project" value="UniProtKB-UniRule"/>
</dbReference>
<dbReference type="InterPro" id="IPR012340">
    <property type="entry name" value="NA-bd_OB-fold"/>
</dbReference>
<evidence type="ECO:0000313" key="5">
    <source>
        <dbReference type="EMBL" id="XDQ81198.1"/>
    </source>
</evidence>
<proteinExistence type="inferred from homology"/>
<name>A0AB39TPG8_9ACTN</name>
<evidence type="ECO:0000256" key="3">
    <source>
        <dbReference type="PIRNR" id="PIRNR002070"/>
    </source>
</evidence>
<gene>
    <name evidence="5" type="primary">ssb</name>
    <name evidence="5" type="ORF">AB2U05_23405</name>
</gene>
<dbReference type="InterPro" id="IPR011344">
    <property type="entry name" value="ssDNA-bd"/>
</dbReference>
<dbReference type="PROSITE" id="PS50935">
    <property type="entry name" value="SSB"/>
    <property type="match status" value="1"/>
</dbReference>
<reference evidence="5" key="1">
    <citation type="submission" date="2024-07" db="EMBL/GenBank/DDBJ databases">
        <authorList>
            <person name="Yu S.T."/>
        </authorList>
    </citation>
    <scope>NUCLEOTIDE SEQUENCE</scope>
    <source>
        <strain evidence="5">Y1</strain>
    </source>
</reference>
<feature type="compositionally biased region" description="Pro residues" evidence="4">
    <location>
        <begin position="140"/>
        <end position="161"/>
    </location>
</feature>
<feature type="compositionally biased region" description="Low complexity" evidence="4">
    <location>
        <begin position="125"/>
        <end position="139"/>
    </location>
</feature>
<dbReference type="GO" id="GO:0006260">
    <property type="term" value="P:DNA replication"/>
    <property type="evidence" value="ECO:0007669"/>
    <property type="project" value="InterPro"/>
</dbReference>